<dbReference type="EMBL" id="GBXM01078477">
    <property type="protein sequence ID" value="JAH30100.1"/>
    <property type="molecule type" value="Transcribed_RNA"/>
</dbReference>
<evidence type="ECO:0000313" key="1">
    <source>
        <dbReference type="EMBL" id="JAH30100.1"/>
    </source>
</evidence>
<protein>
    <submittedName>
        <fullName evidence="1">Uncharacterized protein</fullName>
    </submittedName>
</protein>
<reference evidence="1" key="2">
    <citation type="journal article" date="2015" name="Fish Shellfish Immunol.">
        <title>Early steps in the European eel (Anguilla anguilla)-Vibrio vulnificus interaction in the gills: Role of the RtxA13 toxin.</title>
        <authorList>
            <person name="Callol A."/>
            <person name="Pajuelo D."/>
            <person name="Ebbesson L."/>
            <person name="Teles M."/>
            <person name="MacKenzie S."/>
            <person name="Amaro C."/>
        </authorList>
    </citation>
    <scope>NUCLEOTIDE SEQUENCE</scope>
</reference>
<proteinExistence type="predicted"/>
<reference evidence="1" key="1">
    <citation type="submission" date="2014-11" db="EMBL/GenBank/DDBJ databases">
        <authorList>
            <person name="Amaro Gonzalez C."/>
        </authorList>
    </citation>
    <scope>NUCLEOTIDE SEQUENCE</scope>
</reference>
<sequence>MSLVFFLYHEVWLQK</sequence>
<name>A0A0E9RNU6_ANGAN</name>
<organism evidence="1">
    <name type="scientific">Anguilla anguilla</name>
    <name type="common">European freshwater eel</name>
    <name type="synonym">Muraena anguilla</name>
    <dbReference type="NCBI Taxonomy" id="7936"/>
    <lineage>
        <taxon>Eukaryota</taxon>
        <taxon>Metazoa</taxon>
        <taxon>Chordata</taxon>
        <taxon>Craniata</taxon>
        <taxon>Vertebrata</taxon>
        <taxon>Euteleostomi</taxon>
        <taxon>Actinopterygii</taxon>
        <taxon>Neopterygii</taxon>
        <taxon>Teleostei</taxon>
        <taxon>Anguilliformes</taxon>
        <taxon>Anguillidae</taxon>
        <taxon>Anguilla</taxon>
    </lineage>
</organism>
<accession>A0A0E9RNU6</accession>